<evidence type="ECO:0000256" key="1">
    <source>
        <dbReference type="SAM" id="SignalP"/>
    </source>
</evidence>
<protein>
    <recommendedName>
        <fullName evidence="4">DUF4124 domain-containing protein</fullName>
    </recommendedName>
</protein>
<organism evidence="2 3">
    <name type="scientific">Novilysobacter luteus</name>
    <dbReference type="NCBI Taxonomy" id="2822368"/>
    <lineage>
        <taxon>Bacteria</taxon>
        <taxon>Pseudomonadati</taxon>
        <taxon>Pseudomonadota</taxon>
        <taxon>Gammaproteobacteria</taxon>
        <taxon>Lysobacterales</taxon>
        <taxon>Lysobacteraceae</taxon>
        <taxon>Novilysobacter</taxon>
    </lineage>
</organism>
<feature type="signal peptide" evidence="1">
    <location>
        <begin position="1"/>
        <end position="21"/>
    </location>
</feature>
<evidence type="ECO:0008006" key="4">
    <source>
        <dbReference type="Google" id="ProtNLM"/>
    </source>
</evidence>
<accession>A0ABM8UI95</accession>
<keyword evidence="3" id="KW-1185">Reference proteome</keyword>
<gene>
    <name evidence="2" type="ORF">LYB30171_02473</name>
</gene>
<evidence type="ECO:0000313" key="2">
    <source>
        <dbReference type="EMBL" id="CAG4977721.1"/>
    </source>
</evidence>
<dbReference type="EMBL" id="OU015430">
    <property type="protein sequence ID" value="CAG4977721.1"/>
    <property type="molecule type" value="Genomic_DNA"/>
</dbReference>
<sequence length="215" mass="23207">MNRLAPALLATLAVLALPALAQTKPAAEKKIYCWDEGGRKVCGDALPATAVDNARTEFSSSGMATRHLDRAPTDAERAELDAQAEQARVAAADADARERRELAMVESYASEADLRKAYAHRIGLLETAVKTSLLSIDGLRSSLVTLLQRAGETELAGKPVAKPLVANIQRQHQALRRQQALLLEQRHARIAADEGLATAVERYRELKKPGPGDQG</sequence>
<evidence type="ECO:0000313" key="3">
    <source>
        <dbReference type="Proteomes" id="UP000680116"/>
    </source>
</evidence>
<dbReference type="RefSeq" id="WP_215218954.1">
    <property type="nucleotide sequence ID" value="NZ_OU015430.1"/>
</dbReference>
<dbReference type="Proteomes" id="UP000680116">
    <property type="component" value="Chromosome"/>
</dbReference>
<keyword evidence="1" id="KW-0732">Signal</keyword>
<name>A0ABM8UI95_9GAMM</name>
<feature type="chain" id="PRO_5046414213" description="DUF4124 domain-containing protein" evidence="1">
    <location>
        <begin position="22"/>
        <end position="215"/>
    </location>
</feature>
<proteinExistence type="predicted"/>
<reference evidence="2 3" key="1">
    <citation type="submission" date="2021-04" db="EMBL/GenBank/DDBJ databases">
        <authorList>
            <person name="Rodrigo-Torres L."/>
            <person name="Arahal R. D."/>
            <person name="Lucena T."/>
        </authorList>
    </citation>
    <scope>NUCLEOTIDE SEQUENCE [LARGE SCALE GENOMIC DNA]</scope>
    <source>
        <strain evidence="2 3">CECT 30171</strain>
    </source>
</reference>